<dbReference type="EMBL" id="BAABJE010000030">
    <property type="protein sequence ID" value="GAA4806837.1"/>
    <property type="molecule type" value="Genomic_DNA"/>
</dbReference>
<keyword evidence="2" id="KW-1185">Reference proteome</keyword>
<sequence length="84" mass="9575">MRWRERLIAEGFDALAEFLAACLAKHAAADAKTLKPMIQKACAMRHRHGTPRFLLRYIRALDENKHRIAVEDVAYQAFVPPTVS</sequence>
<evidence type="ECO:0000313" key="1">
    <source>
        <dbReference type="EMBL" id="GAA4806837.1"/>
    </source>
</evidence>
<gene>
    <name evidence="1" type="ORF">GCM10023307_36910</name>
</gene>
<dbReference type="InterPro" id="IPR023153">
    <property type="entry name" value="DarP_sf"/>
</dbReference>
<dbReference type="Gene3D" id="1.10.60.30">
    <property type="entry name" value="PSPTO4464-like domains"/>
    <property type="match status" value="1"/>
</dbReference>
<organism evidence="1 2">
    <name type="scientific">Lysobacter hankyongensis</name>
    <dbReference type="NCBI Taxonomy" id="1176535"/>
    <lineage>
        <taxon>Bacteria</taxon>
        <taxon>Pseudomonadati</taxon>
        <taxon>Pseudomonadota</taxon>
        <taxon>Gammaproteobacteria</taxon>
        <taxon>Lysobacterales</taxon>
        <taxon>Lysobacteraceae</taxon>
        <taxon>Lysobacter</taxon>
    </lineage>
</organism>
<reference evidence="2" key="1">
    <citation type="journal article" date="2019" name="Int. J. Syst. Evol. Microbiol.">
        <title>The Global Catalogue of Microorganisms (GCM) 10K type strain sequencing project: providing services to taxonomists for standard genome sequencing and annotation.</title>
        <authorList>
            <consortium name="The Broad Institute Genomics Platform"/>
            <consortium name="The Broad Institute Genome Sequencing Center for Infectious Disease"/>
            <person name="Wu L."/>
            <person name="Ma J."/>
        </authorList>
    </citation>
    <scope>NUCLEOTIDE SEQUENCE [LARGE SCALE GENOMIC DNA]</scope>
    <source>
        <strain evidence="2">JCM 18204</strain>
    </source>
</reference>
<proteinExistence type="predicted"/>
<accession>A0ABP9CE12</accession>
<evidence type="ECO:0000313" key="2">
    <source>
        <dbReference type="Proteomes" id="UP001499959"/>
    </source>
</evidence>
<name>A0ABP9CE12_9GAMM</name>
<comment type="caution">
    <text evidence="1">The sequence shown here is derived from an EMBL/GenBank/DDBJ whole genome shotgun (WGS) entry which is preliminary data.</text>
</comment>
<evidence type="ECO:0008006" key="3">
    <source>
        <dbReference type="Google" id="ProtNLM"/>
    </source>
</evidence>
<dbReference type="Proteomes" id="UP001499959">
    <property type="component" value="Unassembled WGS sequence"/>
</dbReference>
<protein>
    <recommendedName>
        <fullName evidence="3">Transposase</fullName>
    </recommendedName>
</protein>
<dbReference type="SUPFAM" id="SSF158710">
    <property type="entry name" value="PSPTO4464-like"/>
    <property type="match status" value="1"/>
</dbReference>